<feature type="domain" description="VIT" evidence="3">
    <location>
        <begin position="6"/>
        <end position="136"/>
    </location>
</feature>
<dbReference type="PROSITE" id="PS51468">
    <property type="entry name" value="VIT"/>
    <property type="match status" value="1"/>
</dbReference>
<dbReference type="PROSITE" id="PS50234">
    <property type="entry name" value="VWFA"/>
    <property type="match status" value="1"/>
</dbReference>
<dbReference type="Proteomes" id="UP001150942">
    <property type="component" value="Unassembled WGS sequence"/>
</dbReference>
<feature type="region of interest" description="Disordered" evidence="1">
    <location>
        <begin position="767"/>
        <end position="786"/>
    </location>
</feature>
<accession>A0A9W9IZC7</accession>
<evidence type="ECO:0008006" key="6">
    <source>
        <dbReference type="Google" id="ProtNLM"/>
    </source>
</evidence>
<evidence type="ECO:0000259" key="3">
    <source>
        <dbReference type="PROSITE" id="PS51468"/>
    </source>
</evidence>
<reference evidence="4" key="2">
    <citation type="journal article" date="2023" name="IMA Fungus">
        <title>Comparative genomic study of the Penicillium genus elucidates a diverse pangenome and 15 lateral gene transfer events.</title>
        <authorList>
            <person name="Petersen C."/>
            <person name="Sorensen T."/>
            <person name="Nielsen M.R."/>
            <person name="Sondergaard T.E."/>
            <person name="Sorensen J.L."/>
            <person name="Fitzpatrick D.A."/>
            <person name="Frisvad J.C."/>
            <person name="Nielsen K.L."/>
        </authorList>
    </citation>
    <scope>NUCLEOTIDE SEQUENCE</scope>
    <source>
        <strain evidence="4">IBT 20477</strain>
    </source>
</reference>
<evidence type="ECO:0000256" key="1">
    <source>
        <dbReference type="SAM" id="MobiDB-lite"/>
    </source>
</evidence>
<feature type="compositionally biased region" description="Low complexity" evidence="1">
    <location>
        <begin position="702"/>
        <end position="717"/>
    </location>
</feature>
<name>A0A9W9IZC7_9EURO</name>
<feature type="region of interest" description="Disordered" evidence="1">
    <location>
        <begin position="682"/>
        <end position="753"/>
    </location>
</feature>
<reference evidence="4" key="1">
    <citation type="submission" date="2022-11" db="EMBL/GenBank/DDBJ databases">
        <authorList>
            <person name="Petersen C."/>
        </authorList>
    </citation>
    <scope>NUCLEOTIDE SEQUENCE</scope>
    <source>
        <strain evidence="4">IBT 20477</strain>
    </source>
</reference>
<gene>
    <name evidence="4" type="ORF">N7449_010619</name>
</gene>
<organism evidence="4 5">
    <name type="scientific">Penicillium cf. viridicatum</name>
    <dbReference type="NCBI Taxonomy" id="2972119"/>
    <lineage>
        <taxon>Eukaryota</taxon>
        <taxon>Fungi</taxon>
        <taxon>Dikarya</taxon>
        <taxon>Ascomycota</taxon>
        <taxon>Pezizomycotina</taxon>
        <taxon>Eurotiomycetes</taxon>
        <taxon>Eurotiomycetidae</taxon>
        <taxon>Eurotiales</taxon>
        <taxon>Aspergillaceae</taxon>
        <taxon>Penicillium</taxon>
    </lineage>
</organism>
<dbReference type="Gene3D" id="3.40.50.410">
    <property type="entry name" value="von Willebrand factor, type A domain"/>
    <property type="match status" value="1"/>
</dbReference>
<dbReference type="InterPro" id="IPR036465">
    <property type="entry name" value="vWFA_dom_sf"/>
</dbReference>
<evidence type="ECO:0000313" key="5">
    <source>
        <dbReference type="Proteomes" id="UP001150942"/>
    </source>
</evidence>
<dbReference type="OrthoDB" id="1729737at2759"/>
<dbReference type="EMBL" id="JAPQKQ010000007">
    <property type="protein sequence ID" value="KAJ5187625.1"/>
    <property type="molecule type" value="Genomic_DNA"/>
</dbReference>
<dbReference type="Pfam" id="PF13768">
    <property type="entry name" value="VWA_3"/>
    <property type="match status" value="1"/>
</dbReference>
<dbReference type="SMART" id="SM00609">
    <property type="entry name" value="VIT"/>
    <property type="match status" value="1"/>
</dbReference>
<evidence type="ECO:0000313" key="4">
    <source>
        <dbReference type="EMBL" id="KAJ5187625.1"/>
    </source>
</evidence>
<dbReference type="SUPFAM" id="SSF53300">
    <property type="entry name" value="vWA-like"/>
    <property type="match status" value="1"/>
</dbReference>
<dbReference type="SMART" id="SM00327">
    <property type="entry name" value="VWA"/>
    <property type="match status" value="1"/>
</dbReference>
<dbReference type="PANTHER" id="PTHR45737:SF6">
    <property type="entry name" value="VON WILLEBRAND FACTOR A DOMAIN-CONTAINING PROTEIN 5A"/>
    <property type="match status" value="1"/>
</dbReference>
<proteinExistence type="predicted"/>
<evidence type="ECO:0000259" key="2">
    <source>
        <dbReference type="PROSITE" id="PS50234"/>
    </source>
</evidence>
<dbReference type="AlphaFoldDB" id="A0A9W9IZC7"/>
<keyword evidence="5" id="KW-1185">Reference proteome</keyword>
<dbReference type="InterPro" id="IPR002035">
    <property type="entry name" value="VWF_A"/>
</dbReference>
<feature type="domain" description="VWFA" evidence="2">
    <location>
        <begin position="291"/>
        <end position="467"/>
    </location>
</feature>
<dbReference type="PANTHER" id="PTHR45737">
    <property type="entry name" value="VON WILLEBRAND FACTOR A DOMAIN-CONTAINING PROTEIN 5A"/>
    <property type="match status" value="1"/>
</dbReference>
<dbReference type="Pfam" id="PF08487">
    <property type="entry name" value="VIT"/>
    <property type="match status" value="1"/>
</dbReference>
<comment type="caution">
    <text evidence="4">The sequence shown here is derived from an EMBL/GenBank/DDBJ whole genome shotgun (WGS) entry which is preliminary data.</text>
</comment>
<protein>
    <recommendedName>
        <fullName evidence="6">von Willebrand domain-containing protein</fullName>
    </recommendedName>
</protein>
<sequence length="978" mass="107715">MAGYCGCLWHEPGNRQPQYLPQVSLKAHATILSSAARTTLTQTFVNPSDRVIEEISYHFPLYDGVSVVGFECKVGSRLLHSKVKTKSQANTDYQNAVAQNQIAAVMDHTSMNDVFVIRLGNVPARGKINVDITFVGELKQDSQTDGIRYTLPSTIAPRYGSGKSYDSTQLSSFGLPANLQGMSITVNVQMEKRLVIRELESPSHRVKVTLGRVSSTPATSTTFEPSQASASVIPQQNNTSVVLEQDFVVLIKVDGLDTPCALLERHPTIPNQRALMATLVPKFSLRSASPEVVFVIDRSGSMGHKIPTLRSALQVFLKSLPVGICFNICSFGNSYSFMWPTSKVYDESSLQQALAFVDTIEANMGGTEMQGAVMATVQNRLNFKDLDVLVLTDGEIYRQDRLFDFVREKAADNSARFFSLGIGEAASHSLIEGVARAGNGFCQSVTEYEELDRKVVRMLKGALTPHIHDFELEVEYDTETEREFDFVSDTESFTDIETESKEKEGDGDVSIEGTTRSSLQSILLYDENFQESDMNVDAKKRATGTLPTLTPPRAIQAPYNIPPLYPFIRTNVFLLMDPHSPEKIPKSLKFTATSNDGPLELRIQICDIGSGETIHQLASRKAVIELEEGHGWLSHAKDEKGNKFKQFHADTKQRLAERECQNLGIKFQVTGKYCSFVALEERSSSSEQQGEQHTSKEHAVERVSPMSQSSQSVRFSSTPAPLRFLGPGPTRTGGVHGGRRSSHGGRSGGVGDGWGVPQMQAFSGHLGPHHTSNSQVAPSTPMGPGDSNRLCRPTAVPAAPMPMAQAEVAAPALRELAAVSMPLYGSTASPAAPRLGGMRYRTAPVAMPPTSTLTKTPQMRMHELIQLQTFEGSWMWSNELFELLECNMHSTINKLITMYHSVNRRIEQGFPHGDEATVLATLLAMGWLWKKHPGLRAVWELVHVKASEWVQLQLKKMRDRASPAAIIASIQDEIVDMI</sequence>
<dbReference type="InterPro" id="IPR013694">
    <property type="entry name" value="VIT"/>
</dbReference>